<evidence type="ECO:0000313" key="2">
    <source>
        <dbReference type="Proteomes" id="UP001412067"/>
    </source>
</evidence>
<dbReference type="Proteomes" id="UP001412067">
    <property type="component" value="Unassembled WGS sequence"/>
</dbReference>
<dbReference type="EMBL" id="JBBWWR010000005">
    <property type="protein sequence ID" value="KAK8966020.1"/>
    <property type="molecule type" value="Genomic_DNA"/>
</dbReference>
<dbReference type="SUPFAM" id="SSF103473">
    <property type="entry name" value="MFS general substrate transporter"/>
    <property type="match status" value="1"/>
</dbReference>
<proteinExistence type="predicted"/>
<evidence type="ECO:0000313" key="1">
    <source>
        <dbReference type="EMBL" id="KAK8966020.1"/>
    </source>
</evidence>
<name>A0ABR2MR94_9ASPA</name>
<organism evidence="1 2">
    <name type="scientific">Platanthera guangdongensis</name>
    <dbReference type="NCBI Taxonomy" id="2320717"/>
    <lineage>
        <taxon>Eukaryota</taxon>
        <taxon>Viridiplantae</taxon>
        <taxon>Streptophyta</taxon>
        <taxon>Embryophyta</taxon>
        <taxon>Tracheophyta</taxon>
        <taxon>Spermatophyta</taxon>
        <taxon>Magnoliopsida</taxon>
        <taxon>Liliopsida</taxon>
        <taxon>Asparagales</taxon>
        <taxon>Orchidaceae</taxon>
        <taxon>Orchidoideae</taxon>
        <taxon>Orchideae</taxon>
        <taxon>Orchidinae</taxon>
        <taxon>Platanthera</taxon>
    </lineage>
</organism>
<dbReference type="Gene3D" id="1.20.1250.20">
    <property type="entry name" value="MFS general substrate transporter like domains"/>
    <property type="match status" value="1"/>
</dbReference>
<sequence length="107" mass="11967">MLSAILKYNHIPIFGWPRPNIWILRANVSAAVNGVKLCDTLAGHIFFGHLEDKVGRKKAYDMTLKFMVLYSLTSGLSPLSTTIVSEYANKKTRGVFITARVRNAGFH</sequence>
<reference evidence="1 2" key="1">
    <citation type="journal article" date="2022" name="Nat. Plants">
        <title>Genomes of leafy and leafless Platanthera orchids illuminate the evolution of mycoheterotrophy.</title>
        <authorList>
            <person name="Li M.H."/>
            <person name="Liu K.W."/>
            <person name="Li Z."/>
            <person name="Lu H.C."/>
            <person name="Ye Q.L."/>
            <person name="Zhang D."/>
            <person name="Wang J.Y."/>
            <person name="Li Y.F."/>
            <person name="Zhong Z.M."/>
            <person name="Liu X."/>
            <person name="Yu X."/>
            <person name="Liu D.K."/>
            <person name="Tu X.D."/>
            <person name="Liu B."/>
            <person name="Hao Y."/>
            <person name="Liao X.Y."/>
            <person name="Jiang Y.T."/>
            <person name="Sun W.H."/>
            <person name="Chen J."/>
            <person name="Chen Y.Q."/>
            <person name="Ai Y."/>
            <person name="Zhai J.W."/>
            <person name="Wu S.S."/>
            <person name="Zhou Z."/>
            <person name="Hsiao Y.Y."/>
            <person name="Wu W.L."/>
            <person name="Chen Y.Y."/>
            <person name="Lin Y.F."/>
            <person name="Hsu J.L."/>
            <person name="Li C.Y."/>
            <person name="Wang Z.W."/>
            <person name="Zhao X."/>
            <person name="Zhong W.Y."/>
            <person name="Ma X.K."/>
            <person name="Ma L."/>
            <person name="Huang J."/>
            <person name="Chen G.Z."/>
            <person name="Huang M.Z."/>
            <person name="Huang L."/>
            <person name="Peng D.H."/>
            <person name="Luo Y.B."/>
            <person name="Zou S.Q."/>
            <person name="Chen S.P."/>
            <person name="Lan S."/>
            <person name="Tsai W.C."/>
            <person name="Van de Peer Y."/>
            <person name="Liu Z.J."/>
        </authorList>
    </citation>
    <scope>NUCLEOTIDE SEQUENCE [LARGE SCALE GENOMIC DNA]</scope>
    <source>
        <strain evidence="1">Lor288</strain>
    </source>
</reference>
<comment type="caution">
    <text evidence="1">The sequence shown here is derived from an EMBL/GenBank/DDBJ whole genome shotgun (WGS) entry which is preliminary data.</text>
</comment>
<gene>
    <name evidence="1" type="primary">PHT1-7</name>
    <name evidence="1" type="ORF">KSP40_PGU012389</name>
</gene>
<keyword evidence="2" id="KW-1185">Reference proteome</keyword>
<protein>
    <submittedName>
        <fullName evidence="1">Inorganic phosphate transporter 1-7</fullName>
    </submittedName>
</protein>
<dbReference type="InterPro" id="IPR036259">
    <property type="entry name" value="MFS_trans_sf"/>
</dbReference>
<accession>A0ABR2MR94</accession>